<reference evidence="2" key="1">
    <citation type="submission" date="2021-09" db="EMBL/GenBank/DDBJ databases">
        <authorList>
            <consortium name="AG Swart"/>
            <person name="Singh M."/>
            <person name="Singh A."/>
            <person name="Seah K."/>
            <person name="Emmerich C."/>
        </authorList>
    </citation>
    <scope>NUCLEOTIDE SEQUENCE</scope>
    <source>
        <strain evidence="2">ATCC30299</strain>
    </source>
</reference>
<protein>
    <submittedName>
        <fullName evidence="2">Uncharacterized protein</fullName>
    </submittedName>
</protein>
<accession>A0AAU9IRI8</accession>
<evidence type="ECO:0000313" key="2">
    <source>
        <dbReference type="EMBL" id="CAG9317103.1"/>
    </source>
</evidence>
<keyword evidence="1" id="KW-0812">Transmembrane</keyword>
<evidence type="ECO:0000313" key="3">
    <source>
        <dbReference type="Proteomes" id="UP001162131"/>
    </source>
</evidence>
<keyword evidence="3" id="KW-1185">Reference proteome</keyword>
<name>A0AAU9IRI8_9CILI</name>
<feature type="transmembrane region" description="Helical" evidence="1">
    <location>
        <begin position="56"/>
        <end position="86"/>
    </location>
</feature>
<keyword evidence="1" id="KW-1133">Transmembrane helix</keyword>
<keyword evidence="1" id="KW-0472">Membrane</keyword>
<organism evidence="2 3">
    <name type="scientific">Blepharisma stoltei</name>
    <dbReference type="NCBI Taxonomy" id="1481888"/>
    <lineage>
        <taxon>Eukaryota</taxon>
        <taxon>Sar</taxon>
        <taxon>Alveolata</taxon>
        <taxon>Ciliophora</taxon>
        <taxon>Postciliodesmatophora</taxon>
        <taxon>Heterotrichea</taxon>
        <taxon>Heterotrichida</taxon>
        <taxon>Blepharismidae</taxon>
        <taxon>Blepharisma</taxon>
    </lineage>
</organism>
<proteinExistence type="predicted"/>
<dbReference type="AlphaFoldDB" id="A0AAU9IRI8"/>
<dbReference type="Proteomes" id="UP001162131">
    <property type="component" value="Unassembled WGS sequence"/>
</dbReference>
<evidence type="ECO:0000256" key="1">
    <source>
        <dbReference type="SAM" id="Phobius"/>
    </source>
</evidence>
<sequence>MEDNLFTSIDFCKYFCEFFSCDMKHSRSKRNIKARSCADLINSNTYSSASKKSIKIFLLVYPLSVFLIYAIHVLAHKISSFLYFIFNNL</sequence>
<dbReference type="EMBL" id="CAJZBQ010000017">
    <property type="protein sequence ID" value="CAG9317103.1"/>
    <property type="molecule type" value="Genomic_DNA"/>
</dbReference>
<comment type="caution">
    <text evidence="2">The sequence shown here is derived from an EMBL/GenBank/DDBJ whole genome shotgun (WGS) entry which is preliminary data.</text>
</comment>
<gene>
    <name evidence="2" type="ORF">BSTOLATCC_MIC17724</name>
</gene>